<protein>
    <recommendedName>
        <fullName evidence="5">DUF4398 domain-containing protein</fullName>
    </recommendedName>
</protein>
<name>A0A3N0BXV6_9SPHI</name>
<gene>
    <name evidence="3" type="ORF">D7004_08715</name>
</gene>
<dbReference type="OrthoDB" id="9842294at2"/>
<feature type="compositionally biased region" description="Polar residues" evidence="1">
    <location>
        <begin position="46"/>
        <end position="57"/>
    </location>
</feature>
<feature type="region of interest" description="Disordered" evidence="1">
    <location>
        <begin position="25"/>
        <end position="72"/>
    </location>
</feature>
<evidence type="ECO:0000313" key="3">
    <source>
        <dbReference type="EMBL" id="RNL54165.1"/>
    </source>
</evidence>
<evidence type="ECO:0008006" key="5">
    <source>
        <dbReference type="Google" id="ProtNLM"/>
    </source>
</evidence>
<accession>A0A3N0BXV6</accession>
<dbReference type="EMBL" id="RBEE01000012">
    <property type="protein sequence ID" value="RNL54165.1"/>
    <property type="molecule type" value="Genomic_DNA"/>
</dbReference>
<dbReference type="AlphaFoldDB" id="A0A3N0BXV6"/>
<dbReference type="RefSeq" id="WP_123205485.1">
    <property type="nucleotide sequence ID" value="NZ_RBEE01000012.1"/>
</dbReference>
<dbReference type="PROSITE" id="PS51257">
    <property type="entry name" value="PROKAR_LIPOPROTEIN"/>
    <property type="match status" value="1"/>
</dbReference>
<keyword evidence="4" id="KW-1185">Reference proteome</keyword>
<evidence type="ECO:0000256" key="2">
    <source>
        <dbReference type="SAM" id="SignalP"/>
    </source>
</evidence>
<feature type="region of interest" description="Disordered" evidence="1">
    <location>
        <begin position="152"/>
        <end position="181"/>
    </location>
</feature>
<organism evidence="3 4">
    <name type="scientific">Pedobacter jejuensis</name>
    <dbReference type="NCBI Taxonomy" id="1268550"/>
    <lineage>
        <taxon>Bacteria</taxon>
        <taxon>Pseudomonadati</taxon>
        <taxon>Bacteroidota</taxon>
        <taxon>Sphingobacteriia</taxon>
        <taxon>Sphingobacteriales</taxon>
        <taxon>Sphingobacteriaceae</taxon>
        <taxon>Pedobacter</taxon>
    </lineage>
</organism>
<proteinExistence type="predicted"/>
<dbReference type="Proteomes" id="UP000274046">
    <property type="component" value="Unassembled WGS sequence"/>
</dbReference>
<evidence type="ECO:0000256" key="1">
    <source>
        <dbReference type="SAM" id="MobiDB-lite"/>
    </source>
</evidence>
<feature type="compositionally biased region" description="Basic and acidic residues" evidence="1">
    <location>
        <begin position="59"/>
        <end position="72"/>
    </location>
</feature>
<reference evidence="3 4" key="1">
    <citation type="submission" date="2018-10" db="EMBL/GenBank/DDBJ databases">
        <title>Genome sequencing of Pedobacter jejuensis TNB23.</title>
        <authorList>
            <person name="Cho Y.-J."/>
            <person name="Cho A."/>
            <person name="Kim O.-S."/>
        </authorList>
    </citation>
    <scope>NUCLEOTIDE SEQUENCE [LARGE SCALE GENOMIC DNA]</scope>
    <source>
        <strain evidence="3 4">TNB23</strain>
    </source>
</reference>
<sequence>MIKFKLTILSILTLLLFSCTSSESSENKISSETEPTNYAETPVNAPANNDSQASSVLPQRHEPITTEEKKYNGDGSVTVTRITTDGVEVKKSDETFFPNDVNDSIRAPGKEFVTSNFDEAYNYARKAYLSSEDVEIASEYLKKAMSYFEDAESDADDVSCDDARSSASDGYSYAKKGYNETDPSEIESFAKKAMNEAENGKSAMGDCKRNKERGF</sequence>
<evidence type="ECO:0000313" key="4">
    <source>
        <dbReference type="Proteomes" id="UP000274046"/>
    </source>
</evidence>
<comment type="caution">
    <text evidence="3">The sequence shown here is derived from an EMBL/GenBank/DDBJ whole genome shotgun (WGS) entry which is preliminary data.</text>
</comment>
<feature type="chain" id="PRO_5018096881" description="DUF4398 domain-containing protein" evidence="2">
    <location>
        <begin position="25"/>
        <end position="215"/>
    </location>
</feature>
<feature type="signal peptide" evidence="2">
    <location>
        <begin position="1"/>
        <end position="24"/>
    </location>
</feature>
<keyword evidence="2" id="KW-0732">Signal</keyword>